<evidence type="ECO:0000313" key="3">
    <source>
        <dbReference type="Proteomes" id="UP001374584"/>
    </source>
</evidence>
<comment type="caution">
    <text evidence="2">The sequence shown here is derived from an EMBL/GenBank/DDBJ whole genome shotgun (WGS) entry which is preliminary data.</text>
</comment>
<keyword evidence="3" id="KW-1185">Reference proteome</keyword>
<dbReference type="Proteomes" id="UP001374584">
    <property type="component" value="Unassembled WGS sequence"/>
</dbReference>
<gene>
    <name evidence="2" type="ORF">VNO80_06195</name>
</gene>
<dbReference type="Gene3D" id="1.10.20.10">
    <property type="entry name" value="Histone, subunit A"/>
    <property type="match status" value="1"/>
</dbReference>
<protein>
    <submittedName>
        <fullName evidence="2">Uncharacterized protein</fullName>
    </submittedName>
</protein>
<dbReference type="InterPro" id="IPR009072">
    <property type="entry name" value="Histone-fold"/>
</dbReference>
<feature type="transmembrane region" description="Helical" evidence="1">
    <location>
        <begin position="90"/>
        <end position="113"/>
    </location>
</feature>
<accession>A0AAN9NHA7</accession>
<dbReference type="GO" id="GO:0046982">
    <property type="term" value="F:protein heterodimerization activity"/>
    <property type="evidence" value="ECO:0007669"/>
    <property type="project" value="InterPro"/>
</dbReference>
<dbReference type="EMBL" id="JAYMYR010000003">
    <property type="protein sequence ID" value="KAK7372807.1"/>
    <property type="molecule type" value="Genomic_DNA"/>
</dbReference>
<name>A0AAN9NHA7_PHACN</name>
<organism evidence="2 3">
    <name type="scientific">Phaseolus coccineus</name>
    <name type="common">Scarlet runner bean</name>
    <name type="synonym">Phaseolus multiflorus</name>
    <dbReference type="NCBI Taxonomy" id="3886"/>
    <lineage>
        <taxon>Eukaryota</taxon>
        <taxon>Viridiplantae</taxon>
        <taxon>Streptophyta</taxon>
        <taxon>Embryophyta</taxon>
        <taxon>Tracheophyta</taxon>
        <taxon>Spermatophyta</taxon>
        <taxon>Magnoliopsida</taxon>
        <taxon>eudicotyledons</taxon>
        <taxon>Gunneridae</taxon>
        <taxon>Pentapetalae</taxon>
        <taxon>rosids</taxon>
        <taxon>fabids</taxon>
        <taxon>Fabales</taxon>
        <taxon>Fabaceae</taxon>
        <taxon>Papilionoideae</taxon>
        <taxon>50 kb inversion clade</taxon>
        <taxon>NPAAA clade</taxon>
        <taxon>indigoferoid/millettioid clade</taxon>
        <taxon>Phaseoleae</taxon>
        <taxon>Phaseolus</taxon>
    </lineage>
</organism>
<dbReference type="AlphaFoldDB" id="A0AAN9NHA7"/>
<sequence length="246" mass="28337">MQDKKPCSVFLQTNGPKLTLNPTLISFFSSLHSYFRSTPTSAIAHHWTFASTALPRNVLLLFQHGTWFCYFTMELASTFAPPRNHLSGGFFFVVSASFSSFFVAMVCGGDSWLRLRLWFMLRASSYTFFSSIRDSWFVLKVVFGERVVPRVLVVQYLLSKGLVRKDANLFKPFGMSDVVFLQKYVGTFKQETPRDDICLALESLGFDDYAEPSRRYLDRYRGLEVDKSANQEREAAQKRRIVNFDK</sequence>
<evidence type="ECO:0000313" key="2">
    <source>
        <dbReference type="EMBL" id="KAK7372807.1"/>
    </source>
</evidence>
<evidence type="ECO:0000256" key="1">
    <source>
        <dbReference type="SAM" id="Phobius"/>
    </source>
</evidence>
<keyword evidence="1" id="KW-0812">Transmembrane</keyword>
<proteinExistence type="predicted"/>
<reference evidence="2 3" key="1">
    <citation type="submission" date="2024-01" db="EMBL/GenBank/DDBJ databases">
        <title>The genomes of 5 underutilized Papilionoideae crops provide insights into root nodulation and disease resistanc.</title>
        <authorList>
            <person name="Jiang F."/>
        </authorList>
    </citation>
    <scope>NUCLEOTIDE SEQUENCE [LARGE SCALE GENOMIC DNA]</scope>
    <source>
        <strain evidence="2">JINMINGXINNONG_FW02</strain>
        <tissue evidence="2">Leaves</tissue>
    </source>
</reference>
<keyword evidence="1" id="KW-0472">Membrane</keyword>
<keyword evidence="1" id="KW-1133">Transmembrane helix</keyword>